<reference evidence="3" key="2">
    <citation type="submission" date="2020-09" db="EMBL/GenBank/DDBJ databases">
        <authorList>
            <person name="Sun Q."/>
            <person name="Ohkuma M."/>
        </authorList>
    </citation>
    <scope>NUCLEOTIDE SEQUENCE</scope>
    <source>
        <strain evidence="3">JCM 3090</strain>
    </source>
</reference>
<comment type="caution">
    <text evidence="3">The sequence shown here is derived from an EMBL/GenBank/DDBJ whole genome shotgun (WGS) entry which is preliminary data.</text>
</comment>
<name>A0A8J3B5Y0_9ACTN</name>
<feature type="compositionally biased region" description="Basic and acidic residues" evidence="1">
    <location>
        <begin position="99"/>
        <end position="114"/>
    </location>
</feature>
<organism evidence="3 4">
    <name type="scientific">Pilimelia anulata</name>
    <dbReference type="NCBI Taxonomy" id="53371"/>
    <lineage>
        <taxon>Bacteria</taxon>
        <taxon>Bacillati</taxon>
        <taxon>Actinomycetota</taxon>
        <taxon>Actinomycetes</taxon>
        <taxon>Micromonosporales</taxon>
        <taxon>Micromonosporaceae</taxon>
        <taxon>Pilimelia</taxon>
    </lineage>
</organism>
<protein>
    <submittedName>
        <fullName evidence="3">Uncharacterized protein</fullName>
    </submittedName>
</protein>
<reference evidence="3" key="1">
    <citation type="journal article" date="2014" name="Int. J. Syst. Evol. Microbiol.">
        <title>Complete genome sequence of Corynebacterium casei LMG S-19264T (=DSM 44701T), isolated from a smear-ripened cheese.</title>
        <authorList>
            <consortium name="US DOE Joint Genome Institute (JGI-PGF)"/>
            <person name="Walter F."/>
            <person name="Albersmeier A."/>
            <person name="Kalinowski J."/>
            <person name="Ruckert C."/>
        </authorList>
    </citation>
    <scope>NUCLEOTIDE SEQUENCE</scope>
    <source>
        <strain evidence="3">JCM 3090</strain>
    </source>
</reference>
<dbReference type="Proteomes" id="UP000649739">
    <property type="component" value="Unassembled WGS sequence"/>
</dbReference>
<keyword evidence="2" id="KW-0812">Transmembrane</keyword>
<feature type="compositionally biased region" description="Low complexity" evidence="1">
    <location>
        <begin position="121"/>
        <end position="137"/>
    </location>
</feature>
<evidence type="ECO:0000313" key="4">
    <source>
        <dbReference type="Proteomes" id="UP000649739"/>
    </source>
</evidence>
<gene>
    <name evidence="3" type="ORF">GCM10010123_27440</name>
</gene>
<dbReference type="RefSeq" id="WP_189170505.1">
    <property type="nucleotide sequence ID" value="NZ_BMQB01000005.1"/>
</dbReference>
<dbReference type="EMBL" id="BMQB01000005">
    <property type="protein sequence ID" value="GGJ96029.1"/>
    <property type="molecule type" value="Genomic_DNA"/>
</dbReference>
<feature type="transmembrane region" description="Helical" evidence="2">
    <location>
        <begin position="39"/>
        <end position="60"/>
    </location>
</feature>
<evidence type="ECO:0000256" key="2">
    <source>
        <dbReference type="SAM" id="Phobius"/>
    </source>
</evidence>
<evidence type="ECO:0000256" key="1">
    <source>
        <dbReference type="SAM" id="MobiDB-lite"/>
    </source>
</evidence>
<evidence type="ECO:0000313" key="3">
    <source>
        <dbReference type="EMBL" id="GGJ96029.1"/>
    </source>
</evidence>
<feature type="transmembrane region" description="Helical" evidence="2">
    <location>
        <begin position="72"/>
        <end position="92"/>
    </location>
</feature>
<dbReference type="AlphaFoldDB" id="A0A8J3B5Y0"/>
<proteinExistence type="predicted"/>
<feature type="region of interest" description="Disordered" evidence="1">
    <location>
        <begin position="99"/>
        <end position="137"/>
    </location>
</feature>
<sequence length="137" mass="14637">MIRSVGQPRRFGVRLVLAGATDLAVFGGAYAAATLGAAATGGAVPALALAGVVPALFMLWAAPLVSYRRRDALLCLCLIGIALVPVVAWRLVYLPHRDWRPRPDEQRPVRRPAEPGRPGGRRPAAARARQRWGGSPD</sequence>
<accession>A0A8J3B5Y0</accession>
<keyword evidence="2" id="KW-1133">Transmembrane helix</keyword>
<keyword evidence="2" id="KW-0472">Membrane</keyword>
<keyword evidence="4" id="KW-1185">Reference proteome</keyword>
<feature type="transmembrane region" description="Helical" evidence="2">
    <location>
        <begin position="12"/>
        <end position="33"/>
    </location>
</feature>